<dbReference type="Proteomes" id="UP000735874">
    <property type="component" value="Unassembled WGS sequence"/>
</dbReference>
<dbReference type="Proteomes" id="UP000251314">
    <property type="component" value="Unassembled WGS sequence"/>
</dbReference>
<dbReference type="EMBL" id="MJFZ01001525">
    <property type="protein sequence ID" value="RAW21866.1"/>
    <property type="molecule type" value="Genomic_DNA"/>
</dbReference>
<dbReference type="Proteomes" id="UP000697107">
    <property type="component" value="Unassembled WGS sequence"/>
</dbReference>
<dbReference type="GO" id="GO:0015074">
    <property type="term" value="P:DNA integration"/>
    <property type="evidence" value="ECO:0007669"/>
    <property type="project" value="InterPro"/>
</dbReference>
<organism evidence="7 8">
    <name type="scientific">Phytophthora cactorum</name>
    <dbReference type="NCBI Taxonomy" id="29920"/>
    <lineage>
        <taxon>Eukaryota</taxon>
        <taxon>Sar</taxon>
        <taxon>Stramenopiles</taxon>
        <taxon>Oomycota</taxon>
        <taxon>Peronosporomycetes</taxon>
        <taxon>Peronosporales</taxon>
        <taxon>Peronosporaceae</taxon>
        <taxon>Phytophthora</taxon>
    </lineage>
</organism>
<dbReference type="OrthoDB" id="413361at2759"/>
<dbReference type="InterPro" id="IPR012337">
    <property type="entry name" value="RNaseH-like_sf"/>
</dbReference>
<evidence type="ECO:0000313" key="6">
    <source>
        <dbReference type="EMBL" id="KAG3223605.1"/>
    </source>
</evidence>
<accession>A0A329RDA5</accession>
<dbReference type="STRING" id="29920.A0A329RDA5"/>
<evidence type="ECO:0000313" key="5">
    <source>
        <dbReference type="EMBL" id="KAG2973720.1"/>
    </source>
</evidence>
<keyword evidence="8" id="KW-1185">Reference proteome</keyword>
<dbReference type="AlphaFoldDB" id="A0A329RDA5"/>
<protein>
    <recommendedName>
        <fullName evidence="1">Integrase catalytic domain-containing protein</fullName>
    </recommendedName>
</protein>
<dbReference type="InterPro" id="IPR057670">
    <property type="entry name" value="SH3_retrovirus"/>
</dbReference>
<dbReference type="Gene3D" id="3.30.420.10">
    <property type="entry name" value="Ribonuclease H-like superfamily/Ribonuclease H"/>
    <property type="match status" value="1"/>
</dbReference>
<dbReference type="SUPFAM" id="SSF53098">
    <property type="entry name" value="Ribonuclease H-like"/>
    <property type="match status" value="1"/>
</dbReference>
<dbReference type="VEuPathDB" id="FungiDB:PC110_g21695"/>
<dbReference type="EMBL" id="RCML01000563">
    <property type="protein sequence ID" value="KAG2973720.1"/>
    <property type="molecule type" value="Genomic_DNA"/>
</dbReference>
<dbReference type="InterPro" id="IPR039537">
    <property type="entry name" value="Retrotran_Ty1/copia-like"/>
</dbReference>
<dbReference type="EMBL" id="RCMI01000161">
    <property type="protein sequence ID" value="KAG2929139.1"/>
    <property type="molecule type" value="Genomic_DNA"/>
</dbReference>
<evidence type="ECO:0000313" key="7">
    <source>
        <dbReference type="EMBL" id="RAW21866.1"/>
    </source>
</evidence>
<comment type="caution">
    <text evidence="7">The sequence shown here is derived from an EMBL/GenBank/DDBJ whole genome shotgun (WGS) entry which is preliminary data.</text>
</comment>
<dbReference type="EMBL" id="RCMK01000176">
    <property type="protein sequence ID" value="KAG2945681.1"/>
    <property type="molecule type" value="Genomic_DNA"/>
</dbReference>
<dbReference type="Proteomes" id="UP000760860">
    <property type="component" value="Unassembled WGS sequence"/>
</dbReference>
<name>A0A329RDA5_9STRA</name>
<dbReference type="InterPro" id="IPR001584">
    <property type="entry name" value="Integrase_cat-core"/>
</dbReference>
<dbReference type="Proteomes" id="UP000736787">
    <property type="component" value="Unassembled WGS sequence"/>
</dbReference>
<sequence>MGKLTRVRLLNVQYASNLERNIISYGLLEVKGYGLAYRGSNRVIAAIDGGPAIFDVEKSNNVLTVRTLGSRSTKGTSDVLMSVLAENEAAVEQDMQTGPLMHFHRRLGHLNHDTIIRMTKNPASGIALTDDVRANCLVCAQGKQTKNKQSRKGTGGNSSIDVIGGVICSGLQGPMTPRDRLGNRYMVNFVDHRTNYCRVFLTKTKDVAALKFKHFMAFFERQFNCRIHVLRTGGGGEYKTLDLFCKDTGIARQVSDPRNQASNGKAGRMHRIIMNMVRSMVFACGLPLSFWGDAAEYAAYILNRSPTKANPGSKSPLQMLTKNTADLSDIVVFGSPCTVRVDAKNKSPGERGKPGMIVGKSDEIKGYRVYIPRDKVVVVTQHVSNVETLSDVQNEQLKRVHLDD</sequence>
<dbReference type="Pfam" id="PF25597">
    <property type="entry name" value="SH3_retrovirus"/>
    <property type="match status" value="1"/>
</dbReference>
<evidence type="ECO:0000313" key="4">
    <source>
        <dbReference type="EMBL" id="KAG2945681.1"/>
    </source>
</evidence>
<evidence type="ECO:0000313" key="8">
    <source>
        <dbReference type="Proteomes" id="UP000251314"/>
    </source>
</evidence>
<dbReference type="GO" id="GO:0003676">
    <property type="term" value="F:nucleic acid binding"/>
    <property type="evidence" value="ECO:0007669"/>
    <property type="project" value="InterPro"/>
</dbReference>
<dbReference type="InterPro" id="IPR036397">
    <property type="entry name" value="RNaseH_sf"/>
</dbReference>
<dbReference type="Proteomes" id="UP000774804">
    <property type="component" value="Unassembled WGS sequence"/>
</dbReference>
<dbReference type="EMBL" id="RCMV01000139">
    <property type="protein sequence ID" value="KAG3223605.1"/>
    <property type="molecule type" value="Genomic_DNA"/>
</dbReference>
<evidence type="ECO:0000313" key="2">
    <source>
        <dbReference type="EMBL" id="KAG2852832.1"/>
    </source>
</evidence>
<dbReference type="PROSITE" id="PS50994">
    <property type="entry name" value="INTEGRASE"/>
    <property type="match status" value="1"/>
</dbReference>
<dbReference type="PANTHER" id="PTHR42648:SF28">
    <property type="entry name" value="TRANSPOSON-ENCODED PROTEIN WITH RIBONUCLEASE H-LIKE AND RETROVIRUS ZINC FINGER-LIKE DOMAINS"/>
    <property type="match status" value="1"/>
</dbReference>
<proteinExistence type="predicted"/>
<feature type="domain" description="Integrase catalytic" evidence="1">
    <location>
        <begin position="148"/>
        <end position="324"/>
    </location>
</feature>
<gene>
    <name evidence="7" type="ORF">PC110_g21695</name>
    <name evidence="2" type="ORF">PC113_g14697</name>
    <name evidence="3" type="ORF">PC115_g6970</name>
    <name evidence="4" type="ORF">PC117_g8249</name>
    <name evidence="5" type="ORF">PC118_g14971</name>
    <name evidence="6" type="ORF">PC129_g5706</name>
</gene>
<evidence type="ECO:0000313" key="3">
    <source>
        <dbReference type="EMBL" id="KAG2929139.1"/>
    </source>
</evidence>
<reference evidence="2" key="2">
    <citation type="submission" date="2018-10" db="EMBL/GenBank/DDBJ databases">
        <title>Effector identification in a new, highly contiguous assembly of the strawberry crown rot pathogen Phytophthora cactorum.</title>
        <authorList>
            <person name="Armitage A.D."/>
            <person name="Nellist C.F."/>
            <person name="Bates H."/>
            <person name="Vickerstaff R.J."/>
            <person name="Harrison R.J."/>
        </authorList>
    </citation>
    <scope>NUCLEOTIDE SEQUENCE</scope>
    <source>
        <strain evidence="2">15-7</strain>
        <strain evidence="3">4032</strain>
        <strain evidence="4">4040</strain>
        <strain evidence="5">P415</strain>
        <strain evidence="6">P421</strain>
    </source>
</reference>
<dbReference type="PANTHER" id="PTHR42648">
    <property type="entry name" value="TRANSPOSASE, PUTATIVE-RELATED"/>
    <property type="match status" value="1"/>
</dbReference>
<reference evidence="7 8" key="1">
    <citation type="submission" date="2018-01" db="EMBL/GenBank/DDBJ databases">
        <title>Draft genome of the strawberry crown rot pathogen Phytophthora cactorum.</title>
        <authorList>
            <person name="Armitage A.D."/>
            <person name="Lysoe E."/>
            <person name="Nellist C.F."/>
            <person name="Harrison R.J."/>
            <person name="Brurberg M.B."/>
        </authorList>
    </citation>
    <scope>NUCLEOTIDE SEQUENCE [LARGE SCALE GENOMIC DNA]</scope>
    <source>
        <strain evidence="7 8">10300</strain>
    </source>
</reference>
<dbReference type="EMBL" id="RCMG01000516">
    <property type="protein sequence ID" value="KAG2852832.1"/>
    <property type="molecule type" value="Genomic_DNA"/>
</dbReference>
<evidence type="ECO:0000259" key="1">
    <source>
        <dbReference type="PROSITE" id="PS50994"/>
    </source>
</evidence>